<comment type="caution">
    <text evidence="3">The sequence shown here is derived from an EMBL/GenBank/DDBJ whole genome shotgun (WGS) entry which is preliminary data.</text>
</comment>
<dbReference type="Proteomes" id="UP000352698">
    <property type="component" value="Unassembled WGS sequence"/>
</dbReference>
<feature type="chain" id="PRO_5039159757" description="WxL domain-containing protein" evidence="2">
    <location>
        <begin position="23"/>
        <end position="731"/>
    </location>
</feature>
<gene>
    <name evidence="3" type="ORF">NCTC12204_01607</name>
</gene>
<accession>A0A7Z9AUG5</accession>
<evidence type="ECO:0000256" key="1">
    <source>
        <dbReference type="SAM" id="MobiDB-lite"/>
    </source>
</evidence>
<evidence type="ECO:0008006" key="5">
    <source>
        <dbReference type="Google" id="ProtNLM"/>
    </source>
</evidence>
<reference evidence="3 4" key="1">
    <citation type="submission" date="2019-05" db="EMBL/GenBank/DDBJ databases">
        <authorList>
            <consortium name="Pathogen Informatics"/>
        </authorList>
    </citation>
    <scope>NUCLEOTIDE SEQUENCE [LARGE SCALE GENOMIC DNA]</scope>
    <source>
        <strain evidence="3 4">NCTC12204</strain>
    </source>
</reference>
<dbReference type="AlphaFoldDB" id="A0A7Z9AUG5"/>
<dbReference type="EMBL" id="CABEEP010000001">
    <property type="protein sequence ID" value="VTQ64906.1"/>
    <property type="molecule type" value="Genomic_DNA"/>
</dbReference>
<evidence type="ECO:0000313" key="3">
    <source>
        <dbReference type="EMBL" id="VTQ64906.1"/>
    </source>
</evidence>
<organism evidence="3 4">
    <name type="scientific">Enterococcus hirae</name>
    <dbReference type="NCBI Taxonomy" id="1354"/>
    <lineage>
        <taxon>Bacteria</taxon>
        <taxon>Bacillati</taxon>
        <taxon>Bacillota</taxon>
        <taxon>Bacilli</taxon>
        <taxon>Lactobacillales</taxon>
        <taxon>Enterococcaceae</taxon>
        <taxon>Enterococcus</taxon>
    </lineage>
</organism>
<feature type="signal peptide" evidence="2">
    <location>
        <begin position="1"/>
        <end position="22"/>
    </location>
</feature>
<evidence type="ECO:0000256" key="2">
    <source>
        <dbReference type="SAM" id="SignalP"/>
    </source>
</evidence>
<protein>
    <recommendedName>
        <fullName evidence="5">WxL domain-containing protein</fullName>
    </recommendedName>
</protein>
<keyword evidence="2" id="KW-0732">Signal</keyword>
<evidence type="ECO:0000313" key="4">
    <source>
        <dbReference type="Proteomes" id="UP000352698"/>
    </source>
</evidence>
<proteinExistence type="predicted"/>
<name>A0A7Z9AUG5_ENTHR</name>
<feature type="region of interest" description="Disordered" evidence="1">
    <location>
        <begin position="53"/>
        <end position="77"/>
    </location>
</feature>
<sequence>MKKSTKWVVLSLFILCASIVPVNDFDAQENAENSVNLHDNVQTSTSDEYSVSFETTTEESHEDVNNEITEASTSSEETKQVLAENAELSDEIGAISPLVGEGTLESPYTAATADELIRVMSEINNDSGSGTYYVALTADIVYTDADVFEFYKNVEIDGQNHHMLYTNASNSTASNTGYRVKISGLRIKLKNMNFGSATLTDENGVIYGNQSYYGILGAGSLSVLSFDAVFENVNYYGKTGAQPLLAWHTESTFTFEGKNEFVSEAGANSEEFMEGNNITFAKDSTTIINHQTSTNLALFYGSASGGSGDRKIRVTLEENANVQLTSSKDYFSYDGTGLIFTIGQNAKFLYEQTGNKPMNFTNGQAAEINFGANSQTSMISQGRFNSNGNVVMNADEPDFVRFQNTSNTNGLFARNMTFNRIDGVAGEIGGYQFSYLATDQSLQKKEVVGAGTATLNDSYFTNTALKQAIYQKKINITDWKAQPSVAVGQSQLDTTINAYEPASRIGKATTFKLSTKQLWSETDLTTEEAQQQVELADENTDGMIAVEETAGMTWTKEKLPAGTYFVYTKIAGAVNDDPELQAYLTESLWVEQQVEVVKSPLSVEVPLEMIFESKTEGAFDTASSTKPIISSSNYPIDFTIGTVQDLTADSSVVLVNQFSGGNHNELILNLVATDGTTMGPLVVGQNNVDRLEIAPFLTEPIELYLAGEFSGNILQKYYPSYAFTYQLSAKE</sequence>
<dbReference type="RefSeq" id="WP_010737723.1">
    <property type="nucleotide sequence ID" value="NZ_AP027299.1"/>
</dbReference>